<evidence type="ECO:0000256" key="1">
    <source>
        <dbReference type="SAM" id="MobiDB-lite"/>
    </source>
</evidence>
<organism evidence="2 3">
    <name type="scientific">Candidatus Nephthysia bennettiae</name>
    <dbReference type="NCBI Taxonomy" id="3127016"/>
    <lineage>
        <taxon>Bacteria</taxon>
        <taxon>Bacillati</taxon>
        <taxon>Candidatus Dormiibacterota</taxon>
        <taxon>Candidatus Dormibacteria</taxon>
        <taxon>Candidatus Dormibacterales</taxon>
        <taxon>Candidatus Dormibacteraceae</taxon>
        <taxon>Candidatus Nephthysia</taxon>
    </lineage>
</organism>
<dbReference type="RefSeq" id="WP_338205753.1">
    <property type="nucleotide sequence ID" value="NZ_JAEKNR010000247.1"/>
</dbReference>
<evidence type="ECO:0000313" key="3">
    <source>
        <dbReference type="Proteomes" id="UP000612893"/>
    </source>
</evidence>
<feature type="region of interest" description="Disordered" evidence="1">
    <location>
        <begin position="439"/>
        <end position="462"/>
    </location>
</feature>
<feature type="region of interest" description="Disordered" evidence="1">
    <location>
        <begin position="339"/>
        <end position="372"/>
    </location>
</feature>
<reference evidence="2" key="1">
    <citation type="submission" date="2020-10" db="EMBL/GenBank/DDBJ databases">
        <title>Ca. Dormibacterota MAGs.</title>
        <authorList>
            <person name="Montgomery K."/>
        </authorList>
    </citation>
    <scope>NUCLEOTIDE SEQUENCE [LARGE SCALE GENOMIC DNA]</scope>
    <source>
        <strain evidence="2">SC8812_S17_10</strain>
    </source>
</reference>
<dbReference type="EMBL" id="JAEKNR010000247">
    <property type="protein sequence ID" value="MBJ7601499.1"/>
    <property type="molecule type" value="Genomic_DNA"/>
</dbReference>
<dbReference type="Proteomes" id="UP000612893">
    <property type="component" value="Unassembled WGS sequence"/>
</dbReference>
<name>A0A934K9W2_9BACT</name>
<protein>
    <submittedName>
        <fullName evidence="2">Uncharacterized protein</fullName>
    </submittedName>
</protein>
<evidence type="ECO:0000313" key="2">
    <source>
        <dbReference type="EMBL" id="MBJ7601499.1"/>
    </source>
</evidence>
<comment type="caution">
    <text evidence="2">The sequence shown here is derived from an EMBL/GenBank/DDBJ whole genome shotgun (WGS) entry which is preliminary data.</text>
</comment>
<sequence>MPGWSSTTTKGARLHNWWTGSSWSIDTGTGSNTSGDIHHDLVISRDGGLGTPRAAIWQGARNAAQQYRGSVGAPPPDADYDIAVETTIFPTPWSTLSTTHWPDGYDTRGRDTYSVNFHEFGQTVRHSMDGDFAHFLYDAIRFVYPRTHDPTDCRNTTNLGFAFNEGWAEFWATDWGARPPASPCDPTTNMELEGNVAAALYGLSQCRDVGRHGMVQVLQANPLAIHSFAEFASAFRRRFPVCHPEIVAVGDVIAHNAGEEFAVSAADRAAATLLKIREQAEVTAELRRSYDAAVAAAANLTRCDTVDRCEALFQAATGPALLRGRIAQSEQVSERLELDLGQLAEPEDEDGEAQRDPERGEDEADGREPVGLTNARMYARHLADQKRFDRQTLSIAIGATREALSAIGPFVDGDPTGMMAGYVADLTASLLQFETRQHSDLPPPEALQPPGAWFGETAGAIS</sequence>
<proteinExistence type="predicted"/>
<keyword evidence="3" id="KW-1185">Reference proteome</keyword>
<gene>
    <name evidence="2" type="ORF">JF922_25915</name>
</gene>
<dbReference type="AlphaFoldDB" id="A0A934K9W2"/>
<accession>A0A934K9W2</accession>